<evidence type="ECO:0000313" key="7">
    <source>
        <dbReference type="Proteomes" id="UP000069935"/>
    </source>
</evidence>
<dbReference type="PANTHER" id="PTHR30118">
    <property type="entry name" value="HTH-TYPE TRANSCRIPTIONAL REGULATOR LEUO-RELATED"/>
    <property type="match status" value="1"/>
</dbReference>
<dbReference type="PANTHER" id="PTHR30118:SF15">
    <property type="entry name" value="TRANSCRIPTIONAL REGULATORY PROTEIN"/>
    <property type="match status" value="1"/>
</dbReference>
<dbReference type="InterPro" id="IPR036388">
    <property type="entry name" value="WH-like_DNA-bd_sf"/>
</dbReference>
<dbReference type="CDD" id="cd08460">
    <property type="entry name" value="PBP2_DntR_like_1"/>
    <property type="match status" value="1"/>
</dbReference>
<dbReference type="EMBL" id="CP012404">
    <property type="protein sequence ID" value="ALG74269.1"/>
    <property type="molecule type" value="Genomic_DNA"/>
</dbReference>
<organism evidence="6 7">
    <name type="scientific">Azospirillum thiophilum</name>
    <dbReference type="NCBI Taxonomy" id="528244"/>
    <lineage>
        <taxon>Bacteria</taxon>
        <taxon>Pseudomonadati</taxon>
        <taxon>Pseudomonadota</taxon>
        <taxon>Alphaproteobacteria</taxon>
        <taxon>Rhodospirillales</taxon>
        <taxon>Azospirillaceae</taxon>
        <taxon>Azospirillum</taxon>
    </lineage>
</organism>
<reference evidence="7" key="1">
    <citation type="submission" date="2015-08" db="EMBL/GenBank/DDBJ databases">
        <title>Complete Genome Sequence of Azospirillum thiophilum BV-S.</title>
        <authorList>
            <person name="Fomenkov A."/>
            <person name="Vincze T."/>
            <person name="Grabovich M."/>
            <person name="Dubinina G."/>
            <person name="Orlova M."/>
            <person name="Belousova E."/>
            <person name="Roberts R.J."/>
        </authorList>
    </citation>
    <scope>NUCLEOTIDE SEQUENCE [LARGE SCALE GENOMIC DNA]</scope>
    <source>
        <strain evidence="7">BV-S</strain>
    </source>
</reference>
<evidence type="ECO:0000259" key="5">
    <source>
        <dbReference type="PROSITE" id="PS50931"/>
    </source>
</evidence>
<dbReference type="InterPro" id="IPR005119">
    <property type="entry name" value="LysR_subst-bd"/>
</dbReference>
<evidence type="ECO:0000256" key="4">
    <source>
        <dbReference type="ARBA" id="ARBA00023163"/>
    </source>
</evidence>
<dbReference type="InterPro" id="IPR000847">
    <property type="entry name" value="LysR_HTH_N"/>
</dbReference>
<keyword evidence="3" id="KW-0238">DNA-binding</keyword>
<keyword evidence="7" id="KW-1185">Reference proteome</keyword>
<dbReference type="PROSITE" id="PS50931">
    <property type="entry name" value="HTH_LYSR"/>
    <property type="match status" value="1"/>
</dbReference>
<dbReference type="GO" id="GO:0003700">
    <property type="term" value="F:DNA-binding transcription factor activity"/>
    <property type="evidence" value="ECO:0007669"/>
    <property type="project" value="InterPro"/>
</dbReference>
<evidence type="ECO:0000256" key="2">
    <source>
        <dbReference type="ARBA" id="ARBA00023015"/>
    </source>
</evidence>
<dbReference type="GO" id="GO:0003677">
    <property type="term" value="F:DNA binding"/>
    <property type="evidence" value="ECO:0007669"/>
    <property type="project" value="UniProtKB-KW"/>
</dbReference>
<accession>A0AAC8W357</accession>
<name>A0AAC8W357_9PROT</name>
<evidence type="ECO:0000313" key="6">
    <source>
        <dbReference type="EMBL" id="ALG74269.1"/>
    </source>
</evidence>
<gene>
    <name evidence="6" type="ORF">AL072_25245</name>
</gene>
<keyword evidence="2" id="KW-0805">Transcription regulation</keyword>
<keyword evidence="4" id="KW-0804">Transcription</keyword>
<reference evidence="6 7" key="2">
    <citation type="journal article" date="2016" name="Genome Announc.">
        <title>Complete Genome Sequence of a Strain of Azospirillum thiophilum Isolated from a Sulfide Spring.</title>
        <authorList>
            <person name="Fomenkov A."/>
            <person name="Vincze T."/>
            <person name="Grabovich M."/>
            <person name="Anton B.P."/>
            <person name="Dubinina G."/>
            <person name="Orlova M."/>
            <person name="Belousova E."/>
            <person name="Roberts R.J."/>
        </authorList>
    </citation>
    <scope>NUCLEOTIDE SEQUENCE [LARGE SCALE GENOMIC DNA]</scope>
    <source>
        <strain evidence="6 7">BV-S</strain>
    </source>
</reference>
<dbReference type="Pfam" id="PF00126">
    <property type="entry name" value="HTH_1"/>
    <property type="match status" value="1"/>
</dbReference>
<protein>
    <submittedName>
        <fullName evidence="6">LysR family transcriptional regulator</fullName>
    </submittedName>
</protein>
<evidence type="ECO:0000256" key="1">
    <source>
        <dbReference type="ARBA" id="ARBA00009437"/>
    </source>
</evidence>
<proteinExistence type="inferred from homology"/>
<sequence length="307" mass="32646">MHGVDLNLLLSLDALLTERSVTGAARRLGVSPSAMSRTLARLRRVTGDPLLVQAGRALVPTPYAEELSGRVHALSRDTQEVLRPAANRLDLASLHRTFTIRAGGRFVELLAVPLLAAIAGTAPHVRLRFVPKPDKDAEPLRDGRIDLEVGVLGTSAPELLTQLLFRDRLVGVARTGHPLFETGAVTPERYAACAHVVASRRGNFHGPVDDALADLGLSRTVSLVVPGYADAMCVARGSDLVAAVPRSCLGNGVVADHAAGLGLAGFDLPVRTPEFAISAIWHPRLQADPAHRWLRETIAAVCRGACP</sequence>
<dbReference type="AlphaFoldDB" id="A0AAC8W357"/>
<dbReference type="InterPro" id="IPR036390">
    <property type="entry name" value="WH_DNA-bd_sf"/>
</dbReference>
<comment type="similarity">
    <text evidence="1">Belongs to the LysR transcriptional regulatory family.</text>
</comment>
<dbReference type="KEGG" id="ati:AL072_25245"/>
<dbReference type="SUPFAM" id="SSF46785">
    <property type="entry name" value="Winged helix' DNA-binding domain"/>
    <property type="match status" value="1"/>
</dbReference>
<feature type="domain" description="HTH lysR-type" evidence="5">
    <location>
        <begin position="4"/>
        <end position="61"/>
    </location>
</feature>
<dbReference type="Pfam" id="PF03466">
    <property type="entry name" value="LysR_substrate"/>
    <property type="match status" value="1"/>
</dbReference>
<evidence type="ECO:0000256" key="3">
    <source>
        <dbReference type="ARBA" id="ARBA00023125"/>
    </source>
</evidence>
<dbReference type="Proteomes" id="UP000069935">
    <property type="component" value="Chromosome 4"/>
</dbReference>
<dbReference type="Gene3D" id="1.10.10.10">
    <property type="entry name" value="Winged helix-like DNA-binding domain superfamily/Winged helix DNA-binding domain"/>
    <property type="match status" value="1"/>
</dbReference>
<dbReference type="RefSeq" id="WP_045583889.1">
    <property type="nucleotide sequence ID" value="NZ_CP012404.1"/>
</dbReference>
<dbReference type="Gene3D" id="3.40.190.10">
    <property type="entry name" value="Periplasmic binding protein-like II"/>
    <property type="match status" value="2"/>
</dbReference>
<dbReference type="InterPro" id="IPR050389">
    <property type="entry name" value="LysR-type_TF"/>
</dbReference>
<dbReference type="SUPFAM" id="SSF53850">
    <property type="entry name" value="Periplasmic binding protein-like II"/>
    <property type="match status" value="1"/>
</dbReference>